<feature type="region of interest" description="Disordered" evidence="1">
    <location>
        <begin position="1"/>
        <end position="20"/>
    </location>
</feature>
<proteinExistence type="predicted"/>
<accession>A0A444YQK6</accession>
<evidence type="ECO:0000313" key="2">
    <source>
        <dbReference type="EMBL" id="RYR04240.1"/>
    </source>
</evidence>
<protein>
    <submittedName>
        <fullName evidence="2">Uncharacterized protein</fullName>
    </submittedName>
</protein>
<comment type="caution">
    <text evidence="2">The sequence shown here is derived from an EMBL/GenBank/DDBJ whole genome shotgun (WGS) entry which is preliminary data.</text>
</comment>
<dbReference type="AlphaFoldDB" id="A0A444YQK6"/>
<evidence type="ECO:0000313" key="3">
    <source>
        <dbReference type="Proteomes" id="UP000289738"/>
    </source>
</evidence>
<organism evidence="2 3">
    <name type="scientific">Arachis hypogaea</name>
    <name type="common">Peanut</name>
    <dbReference type="NCBI Taxonomy" id="3818"/>
    <lineage>
        <taxon>Eukaryota</taxon>
        <taxon>Viridiplantae</taxon>
        <taxon>Streptophyta</taxon>
        <taxon>Embryophyta</taxon>
        <taxon>Tracheophyta</taxon>
        <taxon>Spermatophyta</taxon>
        <taxon>Magnoliopsida</taxon>
        <taxon>eudicotyledons</taxon>
        <taxon>Gunneridae</taxon>
        <taxon>Pentapetalae</taxon>
        <taxon>rosids</taxon>
        <taxon>fabids</taxon>
        <taxon>Fabales</taxon>
        <taxon>Fabaceae</taxon>
        <taxon>Papilionoideae</taxon>
        <taxon>50 kb inversion clade</taxon>
        <taxon>dalbergioids sensu lato</taxon>
        <taxon>Dalbergieae</taxon>
        <taxon>Pterocarpus clade</taxon>
        <taxon>Arachis</taxon>
    </lineage>
</organism>
<dbReference type="Proteomes" id="UP000289738">
    <property type="component" value="Chromosome B06"/>
</dbReference>
<evidence type="ECO:0000256" key="1">
    <source>
        <dbReference type="SAM" id="MobiDB-lite"/>
    </source>
</evidence>
<name>A0A444YQK6_ARAHY</name>
<gene>
    <name evidence="2" type="ORF">Ahy_B06g083877</name>
</gene>
<sequence>MDAAAPESSHGSEAAADAPRPPTIVDFCLWVVVRFLPNPNPCTQEITNVIKLTYDMPWPSYTKISTETRQCWFEKRTLYFISDAEHDLDIQKIFDYRVGRWLQQMLDDVHHGRDQRTHWL</sequence>
<dbReference type="EMBL" id="SDMP01000016">
    <property type="protein sequence ID" value="RYR04240.1"/>
    <property type="molecule type" value="Genomic_DNA"/>
</dbReference>
<reference evidence="2 3" key="1">
    <citation type="submission" date="2019-01" db="EMBL/GenBank/DDBJ databases">
        <title>Sequencing of cultivated peanut Arachis hypogaea provides insights into genome evolution and oil improvement.</title>
        <authorList>
            <person name="Chen X."/>
        </authorList>
    </citation>
    <scope>NUCLEOTIDE SEQUENCE [LARGE SCALE GENOMIC DNA]</scope>
    <source>
        <strain evidence="3">cv. Fuhuasheng</strain>
        <tissue evidence="2">Leaves</tissue>
    </source>
</reference>
<keyword evidence="3" id="KW-1185">Reference proteome</keyword>